<accession>A0A6J4QP04</accession>
<feature type="compositionally biased region" description="Basic residues" evidence="1">
    <location>
        <begin position="1"/>
        <end position="10"/>
    </location>
</feature>
<feature type="region of interest" description="Disordered" evidence="1">
    <location>
        <begin position="1"/>
        <end position="35"/>
    </location>
</feature>
<dbReference type="EMBL" id="CADCUQ010001002">
    <property type="protein sequence ID" value="CAA9442593.1"/>
    <property type="molecule type" value="Genomic_DNA"/>
</dbReference>
<name>A0A6J4QP04_9BACT</name>
<feature type="non-terminal residue" evidence="2">
    <location>
        <position position="35"/>
    </location>
</feature>
<reference evidence="2" key="1">
    <citation type="submission" date="2020-02" db="EMBL/GenBank/DDBJ databases">
        <authorList>
            <person name="Meier V. D."/>
        </authorList>
    </citation>
    <scope>NUCLEOTIDE SEQUENCE</scope>
    <source>
        <strain evidence="2">AVDCRST_MAG64</strain>
    </source>
</reference>
<organism evidence="2">
    <name type="scientific">uncultured Phycisphaerae bacterium</name>
    <dbReference type="NCBI Taxonomy" id="904963"/>
    <lineage>
        <taxon>Bacteria</taxon>
        <taxon>Pseudomonadati</taxon>
        <taxon>Planctomycetota</taxon>
        <taxon>Phycisphaerae</taxon>
        <taxon>environmental samples</taxon>
    </lineage>
</organism>
<evidence type="ECO:0000256" key="1">
    <source>
        <dbReference type="SAM" id="MobiDB-lite"/>
    </source>
</evidence>
<gene>
    <name evidence="2" type="ORF">AVDCRST_MAG64-4297</name>
</gene>
<evidence type="ECO:0000313" key="2">
    <source>
        <dbReference type="EMBL" id="CAA9442593.1"/>
    </source>
</evidence>
<feature type="compositionally biased region" description="Basic and acidic residues" evidence="1">
    <location>
        <begin position="11"/>
        <end position="24"/>
    </location>
</feature>
<proteinExistence type="predicted"/>
<dbReference type="AlphaFoldDB" id="A0A6J4QP04"/>
<protein>
    <submittedName>
        <fullName evidence="2">Uncharacterized protein</fullName>
    </submittedName>
</protein>
<feature type="non-terminal residue" evidence="2">
    <location>
        <position position="1"/>
    </location>
</feature>
<sequence>ERHGRRKRASSGREHGGPEPDGRGRTVPAPAGPDV</sequence>